<proteinExistence type="predicted"/>
<keyword evidence="2" id="KW-0677">Repeat</keyword>
<reference evidence="5" key="1">
    <citation type="journal article" date="2006" name="Science">
        <title>Phytophthora genome sequences uncover evolutionary origins and mechanisms of pathogenesis.</title>
        <authorList>
            <person name="Tyler B.M."/>
            <person name="Tripathy S."/>
            <person name="Zhang X."/>
            <person name="Dehal P."/>
            <person name="Jiang R.H."/>
            <person name="Aerts A."/>
            <person name="Arredondo F.D."/>
            <person name="Baxter L."/>
            <person name="Bensasson D."/>
            <person name="Beynon J.L."/>
            <person name="Chapman J."/>
            <person name="Damasceno C.M."/>
            <person name="Dorrance A.E."/>
            <person name="Dou D."/>
            <person name="Dickerman A.W."/>
            <person name="Dubchak I.L."/>
            <person name="Garbelotto M."/>
            <person name="Gijzen M."/>
            <person name="Gordon S.G."/>
            <person name="Govers F."/>
            <person name="Grunwald N.J."/>
            <person name="Huang W."/>
            <person name="Ivors K.L."/>
            <person name="Jones R.W."/>
            <person name="Kamoun S."/>
            <person name="Krampis K."/>
            <person name="Lamour K.H."/>
            <person name="Lee M.K."/>
            <person name="McDonald W.H."/>
            <person name="Medina M."/>
            <person name="Meijer H.J."/>
            <person name="Nordberg E.K."/>
            <person name="Maclean D.J."/>
            <person name="Ospina-Giraldo M.D."/>
            <person name="Morris P.F."/>
            <person name="Phuntumart V."/>
            <person name="Putnam N.H."/>
            <person name="Rash S."/>
            <person name="Rose J.K."/>
            <person name="Sakihama Y."/>
            <person name="Salamov A.A."/>
            <person name="Savidor A."/>
            <person name="Scheuring C.F."/>
            <person name="Smith B.M."/>
            <person name="Sobral B.W."/>
            <person name="Terry A."/>
            <person name="Torto-Alalibo T.A."/>
            <person name="Win J."/>
            <person name="Xu Z."/>
            <person name="Zhang H."/>
            <person name="Grigoriev I.V."/>
            <person name="Rokhsar D.S."/>
            <person name="Boore J.L."/>
        </authorList>
    </citation>
    <scope>NUCLEOTIDE SEQUENCE [LARGE SCALE GENOMIC DNA]</scope>
    <source>
        <strain evidence="5">Pr102</strain>
    </source>
</reference>
<evidence type="ECO:0000256" key="3">
    <source>
        <dbReference type="SAM" id="MobiDB-lite"/>
    </source>
</evidence>
<evidence type="ECO:0000256" key="1">
    <source>
        <dbReference type="ARBA" id="ARBA00022614"/>
    </source>
</evidence>
<dbReference type="HOGENOM" id="CLU_306864_0_0_1"/>
<name>H3GEL7_PHYRM</name>
<evidence type="ECO:0000313" key="5">
    <source>
        <dbReference type="Proteomes" id="UP000005238"/>
    </source>
</evidence>
<evidence type="ECO:0000313" key="4">
    <source>
        <dbReference type="EnsemblProtists" id="Phyra74104"/>
    </source>
</evidence>
<dbReference type="eggNOG" id="ENOG502SHS1">
    <property type="taxonomic scope" value="Eukaryota"/>
</dbReference>
<dbReference type="EMBL" id="DS566003">
    <property type="status" value="NOT_ANNOTATED_CDS"/>
    <property type="molecule type" value="Genomic_DNA"/>
</dbReference>
<dbReference type="InParanoid" id="H3GEL7"/>
<dbReference type="VEuPathDB" id="FungiDB:KRP23_5459"/>
<dbReference type="OMA" id="HFDPGTH"/>
<reference evidence="4" key="2">
    <citation type="submission" date="2015-06" db="UniProtKB">
        <authorList>
            <consortium name="EnsemblProtists"/>
        </authorList>
    </citation>
    <scope>IDENTIFICATION</scope>
    <source>
        <strain evidence="4">Pr102</strain>
    </source>
</reference>
<dbReference type="VEuPathDB" id="FungiDB:KRP22_14664"/>
<dbReference type="PANTHER" id="PTHR24112">
    <property type="entry name" value="LEUCINE-RICH REPEAT, ISOFORM F-RELATED"/>
    <property type="match status" value="1"/>
</dbReference>
<organism evidence="4 5">
    <name type="scientific">Phytophthora ramorum</name>
    <name type="common">Sudden oak death agent</name>
    <dbReference type="NCBI Taxonomy" id="164328"/>
    <lineage>
        <taxon>Eukaryota</taxon>
        <taxon>Sar</taxon>
        <taxon>Stramenopiles</taxon>
        <taxon>Oomycota</taxon>
        <taxon>Peronosporomycetes</taxon>
        <taxon>Peronosporales</taxon>
        <taxon>Peronosporaceae</taxon>
        <taxon>Phytophthora</taxon>
    </lineage>
</organism>
<evidence type="ECO:0000256" key="2">
    <source>
        <dbReference type="ARBA" id="ARBA00022737"/>
    </source>
</evidence>
<protein>
    <submittedName>
        <fullName evidence="4">Uncharacterized protein</fullName>
    </submittedName>
</protein>
<dbReference type="Proteomes" id="UP000005238">
    <property type="component" value="Unassembled WGS sequence"/>
</dbReference>
<dbReference type="AlphaFoldDB" id="H3GEL7"/>
<dbReference type="InterPro" id="IPR032675">
    <property type="entry name" value="LRR_dom_sf"/>
</dbReference>
<dbReference type="VEuPathDB" id="FungiDB:KRP22_14665"/>
<dbReference type="STRING" id="164328.H3GEL7"/>
<keyword evidence="1" id="KW-0433">Leucine-rich repeat</keyword>
<dbReference type="Gene3D" id="3.80.10.10">
    <property type="entry name" value="Ribonuclease Inhibitor"/>
    <property type="match status" value="1"/>
</dbReference>
<dbReference type="SMART" id="SM00368">
    <property type="entry name" value="LRR_RI"/>
    <property type="match status" value="4"/>
</dbReference>
<dbReference type="EnsemblProtists" id="Phyra74104">
    <property type="protein sequence ID" value="Phyra74104"/>
    <property type="gene ID" value="Phyra74104"/>
</dbReference>
<dbReference type="InterPro" id="IPR051279">
    <property type="entry name" value="PP1-Reg/Actin-Interact_Protein"/>
</dbReference>
<feature type="region of interest" description="Disordered" evidence="3">
    <location>
        <begin position="387"/>
        <end position="406"/>
    </location>
</feature>
<dbReference type="SUPFAM" id="SSF52047">
    <property type="entry name" value="RNI-like"/>
    <property type="match status" value="2"/>
</dbReference>
<keyword evidence="5" id="KW-1185">Reference proteome</keyword>
<dbReference type="PANTHER" id="PTHR24112:SF9">
    <property type="entry name" value="PROTEIN PHOSPHATASE 1 REGULATORY SUBUNIT 37"/>
    <property type="match status" value="1"/>
</dbReference>
<accession>H3GEL7</accession>
<sequence>MSDFTDAEDRQLVQLALVYQRKGRQIMWGQVALQMRDTKKSKEVLRQRLKTLKRTHGRNLEKFPKWFFKGSSTQRLHTNTSVKLVQSDNLVQFVKKRGCKPRRNKTVVTLGTSTTKLERPKCFPKCASTTRTDPPSSLLLLASVASTPRNEIQEVFEAVISMSKYNGELFGCLSIVIFCLPTEAIDVMKTPVACGEEETTFDPTPWPINRLSYTELSLQDTAIIERLFAGRSDTPLLMKWVMLHKSGAKFRPRLFVISALRLWILKKKKTFSKALALRREYQLIHVHKLTALRSSLPAQASMAPNASTSGCTSTISIRLVILQKQANGCSEEPTMLHFDPGTHTENVVRLLQRLLHALRLTFPDQLRPPVKLPPDCHWHEFFPDEDEATYSHDNQNGEKEVAEPTGSNNQTQIFAAMATAYHAFCDDLGIRFRDSVPARLEECATTSGCMDFQYCLGFPPGVDGYDHLQDHPSSTLQAFARSVVDACFPSSSRSVSGYQAKEIQALSRTLERSRCFTDIVISDLAMGQASLTVLFRALMSPLCTVEGFSLTNVQLSVRALRILQDVALRLTMRQDGDQKKLQLRRLDFSFNRFTVAMSTELATILQLLPNGLELLQLERCRLTTVSCCRIVDALTTSTAFAASLRELNMAGNHLGLEGTRSLATWIIGTFALRRLDVSRTQLDINIFIQALKQNTLLHESSLEQLDLSYNQMRTQASQDLGVILGKSQSLARIFLRGMKRYRHFHKLLPPQLQKEGTLLALSEAAVVAQTAAARRNGRTVHRADGLRKHFLRNILAPMFANTDRSWACMVDLSDNDLSGHRAEVVAQLLDESPWATRTSLRLDHTRLHDKSALLLLHSIRGCKTLDSLSLEGNGFVKRDAHRKRQRQNEKCYSDGVAPSEPSVMEQAGANALSLLLGGALDYNDNQMQNTAAWLGASDAGVASASFLAYSSAAKPLRLKELCLKCEGSYVFGTHIITAAVQSLAKPHAHLQMLDVTGNECGDALAQVLGDVLPKNKSLQALFWDGNCITVDGFLQFYDGLLQNRTLVMVQMPIQDTRRVRGLDAC</sequence>